<comment type="catalytic activity">
    <reaction evidence="2">
        <text>ssDNA + n NTP = ssDNA/pppN(pN)n-1 hybrid + (n-1) diphosphate.</text>
        <dbReference type="EC" id="2.7.7.102"/>
    </reaction>
</comment>
<sequence>MEERKREDSEVVADRLLDCLRRGVSPRLRRHLATLSPRTPVASPITRRTAEQSQGSSYACEGHVPRMSPGGDFRTPELNTTGVSSITKEVSPGIFYGSPVGKCFRRQPHVLRLLHEIRRDLALEGYSLTRNSVWATFAKQDQAMQFVQSHGSKEIALFVYQDHLTGQRRFLATTYKEFWSRYELIPYDHRHHYEIIMEGSPCHLYFDLEFDRQANPGLDGNVLIDLLLVQISKALNEVYSLDYDESWTVELDSTTEGCTEKFSRHLIVRIPNIAFKDNSHVGSFVAELCSKLARQRENDESINSLYVLKGQSCGESSYRLFIDQAVYTRNRSFRLPFSSKAGKTTRLVSSGRFCCKNMSEQEIFEASLICKVGEDCSRFLTFDPEPKLAGHGGSLTRGNMIEQKASCSITNFTGYNTSAGKSPFPEVDQFIESIACIEGIPGIIRNWYWFSEYGVLLYNIDGNRFCENIGRQHKSNHVFYIVDFRTAGYYQKCHDPDCRGYKSPLRPIPWHTFPANFQLSSPLKTCHAMAEKSMMTQGQDEHARFLSRLSITNEPPIMNGDSLGSDFSWKEIHVSGEDDISWWEEVAGVMEQSIKKQSENNQGQIFGGDDFAMDDQWWIEVQEELEKYAKGNNKVF</sequence>
<evidence type="ECO:0000256" key="4">
    <source>
        <dbReference type="ARBA" id="ARBA00047303"/>
    </source>
</evidence>
<evidence type="ECO:0000256" key="3">
    <source>
        <dbReference type="ARBA" id="ARBA00044768"/>
    </source>
</evidence>
<dbReference type="Proteomes" id="UP000825935">
    <property type="component" value="Chromosome 15"/>
</dbReference>
<dbReference type="PANTHER" id="PTHR31399">
    <property type="entry name" value="DNA-DIRECTED PRIMASE / POLYMERASE PROTEIN"/>
    <property type="match status" value="1"/>
</dbReference>
<dbReference type="GO" id="GO:0005634">
    <property type="term" value="C:nucleus"/>
    <property type="evidence" value="ECO:0007669"/>
    <property type="project" value="TreeGrafter"/>
</dbReference>
<dbReference type="GO" id="GO:0009411">
    <property type="term" value="P:response to UV"/>
    <property type="evidence" value="ECO:0007669"/>
    <property type="project" value="TreeGrafter"/>
</dbReference>
<dbReference type="InterPro" id="IPR044917">
    <property type="entry name" value="PRIMPOL"/>
</dbReference>
<evidence type="ECO:0000256" key="2">
    <source>
        <dbReference type="ARBA" id="ARBA00044677"/>
    </source>
</evidence>
<organism evidence="5 6">
    <name type="scientific">Ceratopteris richardii</name>
    <name type="common">Triangle waterfern</name>
    <dbReference type="NCBI Taxonomy" id="49495"/>
    <lineage>
        <taxon>Eukaryota</taxon>
        <taxon>Viridiplantae</taxon>
        <taxon>Streptophyta</taxon>
        <taxon>Embryophyta</taxon>
        <taxon>Tracheophyta</taxon>
        <taxon>Polypodiopsida</taxon>
        <taxon>Polypodiidae</taxon>
        <taxon>Polypodiales</taxon>
        <taxon>Pteridineae</taxon>
        <taxon>Pteridaceae</taxon>
        <taxon>Parkerioideae</taxon>
        <taxon>Ceratopteris</taxon>
    </lineage>
</organism>
<dbReference type="Pfam" id="PF03121">
    <property type="entry name" value="Herpes_UL52"/>
    <property type="match status" value="1"/>
</dbReference>
<dbReference type="EMBL" id="CM035420">
    <property type="protein sequence ID" value="KAH7403974.1"/>
    <property type="molecule type" value="Genomic_DNA"/>
</dbReference>
<protein>
    <recommendedName>
        <fullName evidence="1">DNA-directed primase/polymerase protein</fullName>
        <ecNumber evidence="3">2.7.7.102</ecNumber>
    </recommendedName>
</protein>
<proteinExistence type="predicted"/>
<dbReference type="EC" id="2.7.7.102" evidence="3"/>
<dbReference type="GO" id="GO:0031297">
    <property type="term" value="P:replication fork processing"/>
    <property type="evidence" value="ECO:0007669"/>
    <property type="project" value="TreeGrafter"/>
</dbReference>
<keyword evidence="6" id="KW-1185">Reference proteome</keyword>
<dbReference type="GO" id="GO:0003887">
    <property type="term" value="F:DNA-directed DNA polymerase activity"/>
    <property type="evidence" value="ECO:0007669"/>
    <property type="project" value="UniProtKB-EC"/>
</dbReference>
<dbReference type="OMA" id="HYEVIQD"/>
<dbReference type="GO" id="GO:0006264">
    <property type="term" value="P:mitochondrial DNA replication"/>
    <property type="evidence" value="ECO:0007669"/>
    <property type="project" value="TreeGrafter"/>
</dbReference>
<gene>
    <name evidence="5" type="ORF">KP509_15G003100</name>
</gene>
<accession>A0A8T2T1G9</accession>
<evidence type="ECO:0000313" key="6">
    <source>
        <dbReference type="Proteomes" id="UP000825935"/>
    </source>
</evidence>
<dbReference type="GO" id="GO:0005759">
    <property type="term" value="C:mitochondrial matrix"/>
    <property type="evidence" value="ECO:0007669"/>
    <property type="project" value="TreeGrafter"/>
</dbReference>
<dbReference type="PANTHER" id="PTHR31399:SF0">
    <property type="entry name" value="DNA-DIRECTED PRIMASE_POLYMERASE PROTEIN"/>
    <property type="match status" value="1"/>
</dbReference>
<comment type="catalytic activity">
    <reaction evidence="4">
        <text>DNA(n) + a 2'-deoxyribonucleoside 5'-triphosphate = DNA(n+1) + diphosphate</text>
        <dbReference type="Rhea" id="RHEA:22508"/>
        <dbReference type="Rhea" id="RHEA-COMP:17339"/>
        <dbReference type="Rhea" id="RHEA-COMP:17340"/>
        <dbReference type="ChEBI" id="CHEBI:33019"/>
        <dbReference type="ChEBI" id="CHEBI:61560"/>
        <dbReference type="ChEBI" id="CHEBI:173112"/>
        <dbReference type="EC" id="2.7.7.7"/>
    </reaction>
    <physiologicalReaction direction="left-to-right" evidence="4">
        <dbReference type="Rhea" id="RHEA:22509"/>
    </physiologicalReaction>
</comment>
<dbReference type="OrthoDB" id="5988181at2759"/>
<reference evidence="5" key="1">
    <citation type="submission" date="2021-08" db="EMBL/GenBank/DDBJ databases">
        <title>WGS assembly of Ceratopteris richardii.</title>
        <authorList>
            <person name="Marchant D.B."/>
            <person name="Chen G."/>
            <person name="Jenkins J."/>
            <person name="Shu S."/>
            <person name="Leebens-Mack J."/>
            <person name="Grimwood J."/>
            <person name="Schmutz J."/>
            <person name="Soltis P."/>
            <person name="Soltis D."/>
            <person name="Chen Z.-H."/>
        </authorList>
    </citation>
    <scope>NUCLEOTIDE SEQUENCE</scope>
    <source>
        <strain evidence="5">Whitten #5841</strain>
        <tissue evidence="5">Leaf</tissue>
    </source>
</reference>
<name>A0A8T2T1G9_CERRI</name>
<dbReference type="GO" id="GO:0042276">
    <property type="term" value="P:error-prone translesion synthesis"/>
    <property type="evidence" value="ECO:0007669"/>
    <property type="project" value="InterPro"/>
</dbReference>
<dbReference type="GO" id="GO:0003682">
    <property type="term" value="F:chromatin binding"/>
    <property type="evidence" value="ECO:0007669"/>
    <property type="project" value="TreeGrafter"/>
</dbReference>
<evidence type="ECO:0000256" key="1">
    <source>
        <dbReference type="ARBA" id="ARBA00026139"/>
    </source>
</evidence>
<comment type="caution">
    <text evidence="5">The sequence shown here is derived from an EMBL/GenBank/DDBJ whole genome shotgun (WGS) entry which is preliminary data.</text>
</comment>
<dbReference type="AlphaFoldDB" id="A0A8T2T1G9"/>
<evidence type="ECO:0000313" key="5">
    <source>
        <dbReference type="EMBL" id="KAH7403974.1"/>
    </source>
</evidence>